<sequence>MASERKFHQQSISGTPSFNSFLKGFNAYTITWFLLTTAATAAYGYYLQSATLESVGIFTWAATLTGEFVLFGLGIGVIILFIHDKRQTENPIQRMFPVVIWGRKMLVKMGPLLRQYLFLNDQEETPYNRITRNWVYETANGVRNTIGFGSQIDMDKVGTTLIMPATFTNTTIKTGEETGKTYSKIIGKHTGVEPVELKHFVHISAMSYGALSYRAHAALNKGAQMAGIFHNTGEGSLAPCHEYGGGDLIFQIGTAKYGIRDDEGNMDDNLLREMAQHPQVKMFEIKLAQGAKPGKGGMLLKEKITEEISKIRKIPMGKDAYAPARHKEFTDVDGLFDFIDRVRNITKKPTGIKMVIGHTSEIEAVAEKIKKEPGRGPDYIVIDGGDGGTGAAPYVLSSYSGLPMKQALAVADWAFKRHGVRDKVVIFASGKIATPIEIAVAMALGADAVYMARGFMLALGCIQALECHTNHCPTGIATQNRRLEKALDIEAAAKRVAKYADSLYKETQMLAESCGYETPSDITPDDIMVVTSPGHLDYLSELHGISAYEASLERKKARDKGMTVGEMKMQEEELTN</sequence>
<dbReference type="Pfam" id="PF01645">
    <property type="entry name" value="Glu_synthase"/>
    <property type="match status" value="1"/>
</dbReference>
<keyword evidence="3" id="KW-0472">Membrane</keyword>
<evidence type="ECO:0000313" key="5">
    <source>
        <dbReference type="EMBL" id="QSE97043.1"/>
    </source>
</evidence>
<accession>A0A974WG77</accession>
<evidence type="ECO:0000313" key="6">
    <source>
        <dbReference type="Proteomes" id="UP000662783"/>
    </source>
</evidence>
<dbReference type="InterPro" id="IPR002932">
    <property type="entry name" value="Glu_synthdom"/>
</dbReference>
<organism evidence="5 6">
    <name type="scientific">Fulvivirga lutea</name>
    <dbReference type="NCBI Taxonomy" id="2810512"/>
    <lineage>
        <taxon>Bacteria</taxon>
        <taxon>Pseudomonadati</taxon>
        <taxon>Bacteroidota</taxon>
        <taxon>Cytophagia</taxon>
        <taxon>Cytophagales</taxon>
        <taxon>Fulvivirgaceae</taxon>
        <taxon>Fulvivirga</taxon>
    </lineage>
</organism>
<dbReference type="AlphaFoldDB" id="A0A974WG77"/>
<proteinExistence type="inferred from homology"/>
<dbReference type="RefSeq" id="WP_205721556.1">
    <property type="nucleotide sequence ID" value="NZ_CP070608.1"/>
</dbReference>
<dbReference type="Proteomes" id="UP000662783">
    <property type="component" value="Chromosome"/>
</dbReference>
<dbReference type="CDD" id="cd02808">
    <property type="entry name" value="GltS_FMN"/>
    <property type="match status" value="1"/>
</dbReference>
<dbReference type="PANTHER" id="PTHR43819:SF1">
    <property type="entry name" value="ARCHAEAL-TYPE GLUTAMATE SYNTHASE [NADPH]"/>
    <property type="match status" value="1"/>
</dbReference>
<gene>
    <name evidence="5" type="ORF">JR347_15825</name>
</gene>
<evidence type="ECO:0000256" key="2">
    <source>
        <dbReference type="PIRNR" id="PIRNR006429"/>
    </source>
</evidence>
<dbReference type="GO" id="GO:0006537">
    <property type="term" value="P:glutamate biosynthetic process"/>
    <property type="evidence" value="ECO:0007669"/>
    <property type="project" value="InterPro"/>
</dbReference>
<evidence type="ECO:0000256" key="1">
    <source>
        <dbReference type="ARBA" id="ARBA00009716"/>
    </source>
</evidence>
<dbReference type="SUPFAM" id="SSF51395">
    <property type="entry name" value="FMN-linked oxidoreductases"/>
    <property type="match status" value="1"/>
</dbReference>
<dbReference type="PANTHER" id="PTHR43819">
    <property type="entry name" value="ARCHAEAL-TYPE GLUTAMATE SYNTHASE [NADPH]"/>
    <property type="match status" value="1"/>
</dbReference>
<dbReference type="GO" id="GO:0015930">
    <property type="term" value="F:glutamate synthase activity"/>
    <property type="evidence" value="ECO:0007669"/>
    <property type="project" value="InterPro"/>
</dbReference>
<dbReference type="Gene3D" id="3.20.20.70">
    <property type="entry name" value="Aldolase class I"/>
    <property type="match status" value="1"/>
</dbReference>
<dbReference type="KEGG" id="fuv:JR347_15825"/>
<dbReference type="InterPro" id="IPR024188">
    <property type="entry name" value="GltB"/>
</dbReference>
<keyword evidence="3" id="KW-0812">Transmembrane</keyword>
<dbReference type="EMBL" id="CP070608">
    <property type="protein sequence ID" value="QSE97043.1"/>
    <property type="molecule type" value="Genomic_DNA"/>
</dbReference>
<dbReference type="InterPro" id="IPR013785">
    <property type="entry name" value="Aldolase_TIM"/>
</dbReference>
<name>A0A974WG77_9BACT</name>
<dbReference type="PIRSF" id="PIRSF006429">
    <property type="entry name" value="GOGAT_lg_2"/>
    <property type="match status" value="1"/>
</dbReference>
<feature type="transmembrane region" description="Helical" evidence="3">
    <location>
        <begin position="21"/>
        <end position="45"/>
    </location>
</feature>
<evidence type="ECO:0000259" key="4">
    <source>
        <dbReference type="Pfam" id="PF01645"/>
    </source>
</evidence>
<reference evidence="5" key="1">
    <citation type="submission" date="2021-02" db="EMBL/GenBank/DDBJ databases">
        <title>Fulvivirga sp. S481 isolated from sea water.</title>
        <authorList>
            <person name="Bae S.S."/>
            <person name="Baek K."/>
        </authorList>
    </citation>
    <scope>NUCLEOTIDE SEQUENCE</scope>
    <source>
        <strain evidence="5">S481</strain>
    </source>
</reference>
<evidence type="ECO:0000256" key="3">
    <source>
        <dbReference type="SAM" id="Phobius"/>
    </source>
</evidence>
<protein>
    <submittedName>
        <fullName evidence="5">FMN-binding glutamate synthase family protein</fullName>
    </submittedName>
</protein>
<feature type="transmembrane region" description="Helical" evidence="3">
    <location>
        <begin position="57"/>
        <end position="82"/>
    </location>
</feature>
<comment type="similarity">
    <text evidence="1 2">Belongs to the glutamate synthase family.</text>
</comment>
<keyword evidence="6" id="KW-1185">Reference proteome</keyword>
<feature type="domain" description="Glutamate synthase" evidence="4">
    <location>
        <begin position="185"/>
        <end position="516"/>
    </location>
</feature>
<keyword evidence="3" id="KW-1133">Transmembrane helix</keyword>